<evidence type="ECO:0000256" key="1">
    <source>
        <dbReference type="ARBA" id="ARBA00022614"/>
    </source>
</evidence>
<evidence type="ECO:0000313" key="6">
    <source>
        <dbReference type="Proteomes" id="UP000738325"/>
    </source>
</evidence>
<dbReference type="AlphaFoldDB" id="A0A9P6RS68"/>
<comment type="caution">
    <text evidence="5">The sequence shown here is derived from an EMBL/GenBank/DDBJ whole genome shotgun (WGS) entry which is preliminary data.</text>
</comment>
<dbReference type="InterPro" id="IPR032675">
    <property type="entry name" value="LRR_dom_sf"/>
</dbReference>
<dbReference type="OrthoDB" id="676979at2759"/>
<dbReference type="Gene3D" id="3.80.10.10">
    <property type="entry name" value="Ribonuclease Inhibitor"/>
    <property type="match status" value="1"/>
</dbReference>
<keyword evidence="2" id="KW-0677">Repeat</keyword>
<feature type="compositionally biased region" description="Low complexity" evidence="3">
    <location>
        <begin position="18"/>
        <end position="32"/>
    </location>
</feature>
<protein>
    <recommendedName>
        <fullName evidence="4">Disease resistance R13L4/SHOC-2-like LRR domain-containing protein</fullName>
    </recommendedName>
</protein>
<dbReference type="Proteomes" id="UP000738325">
    <property type="component" value="Unassembled WGS sequence"/>
</dbReference>
<dbReference type="EMBL" id="JAAAIP010000178">
    <property type="protein sequence ID" value="KAG0323715.1"/>
    <property type="molecule type" value="Genomic_DNA"/>
</dbReference>
<dbReference type="InterPro" id="IPR003591">
    <property type="entry name" value="Leu-rich_rpt_typical-subtyp"/>
</dbReference>
<evidence type="ECO:0000259" key="4">
    <source>
        <dbReference type="Pfam" id="PF23598"/>
    </source>
</evidence>
<proteinExistence type="predicted"/>
<dbReference type="PRINTS" id="PR00019">
    <property type="entry name" value="LEURICHRPT"/>
</dbReference>
<evidence type="ECO:0000256" key="2">
    <source>
        <dbReference type="ARBA" id="ARBA00022737"/>
    </source>
</evidence>
<keyword evidence="6" id="KW-1185">Reference proteome</keyword>
<dbReference type="PANTHER" id="PTHR48065">
    <property type="entry name" value="OS10G0469600 PROTEIN"/>
    <property type="match status" value="1"/>
</dbReference>
<feature type="compositionally biased region" description="Low complexity" evidence="3">
    <location>
        <begin position="1"/>
        <end position="10"/>
    </location>
</feature>
<organism evidence="5 6">
    <name type="scientific">Dissophora globulifera</name>
    <dbReference type="NCBI Taxonomy" id="979702"/>
    <lineage>
        <taxon>Eukaryota</taxon>
        <taxon>Fungi</taxon>
        <taxon>Fungi incertae sedis</taxon>
        <taxon>Mucoromycota</taxon>
        <taxon>Mortierellomycotina</taxon>
        <taxon>Mortierellomycetes</taxon>
        <taxon>Mortierellales</taxon>
        <taxon>Mortierellaceae</taxon>
        <taxon>Dissophora</taxon>
    </lineage>
</organism>
<dbReference type="SUPFAM" id="SSF52058">
    <property type="entry name" value="L domain-like"/>
    <property type="match status" value="1"/>
</dbReference>
<reference evidence="5" key="1">
    <citation type="journal article" date="2020" name="Fungal Divers.">
        <title>Resolving the Mortierellaceae phylogeny through synthesis of multi-gene phylogenetics and phylogenomics.</title>
        <authorList>
            <person name="Vandepol N."/>
            <person name="Liber J."/>
            <person name="Desiro A."/>
            <person name="Na H."/>
            <person name="Kennedy M."/>
            <person name="Barry K."/>
            <person name="Grigoriev I.V."/>
            <person name="Miller A.N."/>
            <person name="O'Donnell K."/>
            <person name="Stajich J.E."/>
            <person name="Bonito G."/>
        </authorList>
    </citation>
    <scope>NUCLEOTIDE SEQUENCE</scope>
    <source>
        <strain evidence="5">REB-010B</strain>
    </source>
</reference>
<sequence length="559" mass="60191">MPLTPSEPSSPSQPPTPSTSTSLSLSPILTPSARPPPPSNNNRGSNNNKAAASLKLVHVPLKVSCEILRQFYNKTGGYNWSNQDGWQFVDSVSVPPVNPPTIVAGGAAYLAPDGNLPGPPPLGKSLPSPVLQSVAAPTSVAGYNSATDPPVGSPINPPSPYPPTTNLDPNNCCGWYGVVCIGPDGVIPPPWTPYDDDLVSNRVSAAPSSESDAGNGVDLECHITTIMTGISTDTLGMEDKGMGGVVAFNMDMVVKVAVGEEGQEGRIIGTSRMMATMKEGGRLTRLMEATEEMVAVLVRETEEVIAAVMEAMIETTRARIRRRLYRYRNRIMEGWEVLVGRRHLGFNGLTGPVPEELSGLVNLMILDISNNELTGQIPESYGNLTRLKRLDISSNQITGAFPVSITRMASMQELVLRNNYLTGSLPTEILKLKQLTELSIANNEFDGMLPSGLFSSLTKLRVVNMNQNGFQGEIDAEVGSLVGLMKFSARANEFKGRIPKEIGNCRQLLSINLSDNHLMGEIPESVYGLQNLRVLDLTDNRLTGRLSPKIGSMLSLTRL</sequence>
<dbReference type="Pfam" id="PF23598">
    <property type="entry name" value="LRR_14"/>
    <property type="match status" value="1"/>
</dbReference>
<accession>A0A9P6RS68</accession>
<dbReference type="FunFam" id="3.80.10.10:FF:000041">
    <property type="entry name" value="LRR receptor-like serine/threonine-protein kinase ERECTA"/>
    <property type="match status" value="2"/>
</dbReference>
<feature type="region of interest" description="Disordered" evidence="3">
    <location>
        <begin position="1"/>
        <end position="48"/>
    </location>
</feature>
<gene>
    <name evidence="5" type="ORF">BGZ99_002554</name>
</gene>
<dbReference type="InterPro" id="IPR055414">
    <property type="entry name" value="LRR_R13L4/SHOC2-like"/>
</dbReference>
<dbReference type="Pfam" id="PF00560">
    <property type="entry name" value="LRR_1"/>
    <property type="match status" value="2"/>
</dbReference>
<dbReference type="InterPro" id="IPR001611">
    <property type="entry name" value="Leu-rich_rpt"/>
</dbReference>
<dbReference type="SMART" id="SM00369">
    <property type="entry name" value="LRR_TYP"/>
    <property type="match status" value="4"/>
</dbReference>
<evidence type="ECO:0000313" key="5">
    <source>
        <dbReference type="EMBL" id="KAG0323715.1"/>
    </source>
</evidence>
<dbReference type="PANTHER" id="PTHR48065:SF11">
    <property type="entry name" value="OS11G0213300 PROTEIN"/>
    <property type="match status" value="1"/>
</dbReference>
<keyword evidence="1" id="KW-0433">Leucine-rich repeat</keyword>
<evidence type="ECO:0000256" key="3">
    <source>
        <dbReference type="SAM" id="MobiDB-lite"/>
    </source>
</evidence>
<name>A0A9P6RS68_9FUNG</name>
<feature type="non-terminal residue" evidence="5">
    <location>
        <position position="1"/>
    </location>
</feature>
<feature type="domain" description="Disease resistance R13L4/SHOC-2-like LRR" evidence="4">
    <location>
        <begin position="341"/>
        <end position="462"/>
    </location>
</feature>